<dbReference type="CDD" id="cd18888">
    <property type="entry name" value="NUDIX_ADPRase_Nudt5"/>
    <property type="match status" value="1"/>
</dbReference>
<dbReference type="InterPro" id="IPR000086">
    <property type="entry name" value="NUDIX_hydrolase_dom"/>
</dbReference>
<dbReference type="PROSITE" id="PS51462">
    <property type="entry name" value="NUDIX"/>
    <property type="match status" value="1"/>
</dbReference>
<accession>A0ABM1BK43</accession>
<proteinExistence type="predicted"/>
<dbReference type="Pfam" id="PF00293">
    <property type="entry name" value="NUDIX"/>
    <property type="match status" value="1"/>
</dbReference>
<gene>
    <name evidence="4 5" type="primary">LOC106467739</name>
</gene>
<evidence type="ECO:0000313" key="5">
    <source>
        <dbReference type="RefSeq" id="XP_013783570.1"/>
    </source>
</evidence>
<dbReference type="InterPro" id="IPR015797">
    <property type="entry name" value="NUDIX_hydrolase-like_dom_sf"/>
</dbReference>
<keyword evidence="3" id="KW-1185">Reference proteome</keyword>
<organism evidence="3 4">
    <name type="scientific">Limulus polyphemus</name>
    <name type="common">Atlantic horseshoe crab</name>
    <dbReference type="NCBI Taxonomy" id="6850"/>
    <lineage>
        <taxon>Eukaryota</taxon>
        <taxon>Metazoa</taxon>
        <taxon>Ecdysozoa</taxon>
        <taxon>Arthropoda</taxon>
        <taxon>Chelicerata</taxon>
        <taxon>Merostomata</taxon>
        <taxon>Xiphosura</taxon>
        <taxon>Limulidae</taxon>
        <taxon>Limulus</taxon>
    </lineage>
</organism>
<dbReference type="PROSITE" id="PS00893">
    <property type="entry name" value="NUDIX_BOX"/>
    <property type="match status" value="1"/>
</dbReference>
<dbReference type="InterPro" id="IPR020084">
    <property type="entry name" value="NUDIX_hydrolase_CS"/>
</dbReference>
<dbReference type="SUPFAM" id="SSF55811">
    <property type="entry name" value="Nudix"/>
    <property type="match status" value="1"/>
</dbReference>
<keyword evidence="1" id="KW-0378">Hydrolase</keyword>
<evidence type="ECO:0000256" key="1">
    <source>
        <dbReference type="ARBA" id="ARBA00022801"/>
    </source>
</evidence>
<dbReference type="GeneID" id="106467739"/>
<feature type="domain" description="Nudix hydrolase" evidence="2">
    <location>
        <begin position="71"/>
        <end position="210"/>
    </location>
</feature>
<evidence type="ECO:0000313" key="4">
    <source>
        <dbReference type="RefSeq" id="XP_013783569.1"/>
    </source>
</evidence>
<name>A0ABM1BK43_LIMPO</name>
<dbReference type="PANTHER" id="PTHR11839:SF1">
    <property type="entry name" value="ADP-SUGAR PYROPHOSPHATASE"/>
    <property type="match status" value="1"/>
</dbReference>
<dbReference type="RefSeq" id="XP_013783569.1">
    <property type="nucleotide sequence ID" value="XM_013928115.2"/>
</dbReference>
<protein>
    <submittedName>
        <fullName evidence="4 5">ADP-sugar pyrophosphatase-like</fullName>
    </submittedName>
</protein>
<dbReference type="PANTHER" id="PTHR11839">
    <property type="entry name" value="UDP/ADP-SUGAR PYROPHOSPHATASE"/>
    <property type="match status" value="1"/>
</dbReference>
<evidence type="ECO:0000259" key="2">
    <source>
        <dbReference type="PROSITE" id="PS51462"/>
    </source>
</evidence>
<dbReference type="Gene3D" id="3.90.79.10">
    <property type="entry name" value="Nucleoside Triphosphate Pyrophosphohydrolase"/>
    <property type="match status" value="1"/>
</dbReference>
<sequence>MFLNTPTPVQKICAEQPAHSMVLNTEKFKHLGEEEVAKGKWLKLSKYMYQDQTGAKREWEVVGRCTKNSEKPDCVSTIALLHRLLKYDCMILVKQYRPPLKAFTLELPAGLIDLEEKVEDTALRELKEETGYTSAVVKHVSSVTALDPGLSSCTMKIVTVGVDGDSKENQHAMQNLTSDEFIEVLHVPVDQLLKRLNDYSEQGLIIDSRVYSFAIGLAMGKKMAHAGDIPHLQGQETFTLKEAILDG</sequence>
<reference evidence="4 5" key="1">
    <citation type="submission" date="2025-05" db="UniProtKB">
        <authorList>
            <consortium name="RefSeq"/>
        </authorList>
    </citation>
    <scope>IDENTIFICATION</scope>
    <source>
        <tissue evidence="4 5">Muscle</tissue>
    </source>
</reference>
<evidence type="ECO:0000313" key="3">
    <source>
        <dbReference type="Proteomes" id="UP000694941"/>
    </source>
</evidence>
<dbReference type="RefSeq" id="XP_013783570.1">
    <property type="nucleotide sequence ID" value="XM_013928116.2"/>
</dbReference>
<dbReference type="Proteomes" id="UP000694941">
    <property type="component" value="Unplaced"/>
</dbReference>